<protein>
    <submittedName>
        <fullName evidence="1">Uncharacterized protein</fullName>
    </submittedName>
</protein>
<dbReference type="EMBL" id="LR905613">
    <property type="protein sequence ID" value="CAD7253558.1"/>
    <property type="molecule type" value="Genomic_DNA"/>
</dbReference>
<name>A0A7R9AG12_9CRUS</name>
<organism evidence="1">
    <name type="scientific">Darwinula stevensoni</name>
    <dbReference type="NCBI Taxonomy" id="69355"/>
    <lineage>
        <taxon>Eukaryota</taxon>
        <taxon>Metazoa</taxon>
        <taxon>Ecdysozoa</taxon>
        <taxon>Arthropoda</taxon>
        <taxon>Crustacea</taxon>
        <taxon>Oligostraca</taxon>
        <taxon>Ostracoda</taxon>
        <taxon>Podocopa</taxon>
        <taxon>Podocopida</taxon>
        <taxon>Darwinulocopina</taxon>
        <taxon>Darwinuloidea</taxon>
        <taxon>Darwinulidae</taxon>
        <taxon>Darwinula</taxon>
    </lineage>
</organism>
<proteinExistence type="predicted"/>
<dbReference type="AlphaFoldDB" id="A0A7R9AG12"/>
<reference evidence="1" key="1">
    <citation type="submission" date="2020-11" db="EMBL/GenBank/DDBJ databases">
        <authorList>
            <person name="Tran Van P."/>
        </authorList>
    </citation>
    <scope>NUCLEOTIDE SEQUENCE</scope>
</reference>
<dbReference type="EMBL" id="CAJPEV010006096">
    <property type="protein sequence ID" value="CAG0903832.1"/>
    <property type="molecule type" value="Genomic_DNA"/>
</dbReference>
<gene>
    <name evidence="1" type="ORF">DSTB1V02_LOCUS13306</name>
</gene>
<evidence type="ECO:0000313" key="2">
    <source>
        <dbReference type="Proteomes" id="UP000677054"/>
    </source>
</evidence>
<sequence>MKTGVPSRIHLSLQRACEHEEPPCFATRHLESTPGTLGKTRMDWNGGSPGSFSSPISKVLTVYINIYMHIIEIFGDRLLQVKQGVRGSRIMDHWQERHFVPHDYSSFSYQQNRLDVNEHPTSQASFRSYLQLTLPFSQRLQFQ</sequence>
<evidence type="ECO:0000313" key="1">
    <source>
        <dbReference type="EMBL" id="CAD7253558.1"/>
    </source>
</evidence>
<accession>A0A7R9AG12</accession>
<dbReference type="Proteomes" id="UP000677054">
    <property type="component" value="Unassembled WGS sequence"/>
</dbReference>
<keyword evidence="2" id="KW-1185">Reference proteome</keyword>